<keyword evidence="1" id="KW-0812">Transmembrane</keyword>
<dbReference type="RefSeq" id="WP_205309944.1">
    <property type="nucleotide sequence ID" value="NZ_JAERPS020000001.1"/>
</dbReference>
<reference evidence="2 3" key="1">
    <citation type="submission" date="2021-08" db="EMBL/GenBank/DDBJ databases">
        <title>Rheinheimera aquimaris sp. nov., isolated from seawater of the East Sea in Korea.</title>
        <authorList>
            <person name="Kim K.H."/>
            <person name="Wenting R."/>
            <person name="Kim K.R."/>
            <person name="Jeon C.O."/>
        </authorList>
    </citation>
    <scope>NUCLEOTIDE SEQUENCE [LARGE SCALE GENOMIC DNA]</scope>
    <source>
        <strain evidence="2 3">MA-13</strain>
    </source>
</reference>
<proteinExistence type="predicted"/>
<evidence type="ECO:0000313" key="2">
    <source>
        <dbReference type="EMBL" id="MBZ9610524.1"/>
    </source>
</evidence>
<organism evidence="2 3">
    <name type="scientific">Rheinheimera maricola</name>
    <dbReference type="NCBI Taxonomy" id="2793282"/>
    <lineage>
        <taxon>Bacteria</taxon>
        <taxon>Pseudomonadati</taxon>
        <taxon>Pseudomonadota</taxon>
        <taxon>Gammaproteobacteria</taxon>
        <taxon>Chromatiales</taxon>
        <taxon>Chromatiaceae</taxon>
        <taxon>Rheinheimera</taxon>
    </lineage>
</organism>
<dbReference type="Proteomes" id="UP000663814">
    <property type="component" value="Unassembled WGS sequence"/>
</dbReference>
<evidence type="ECO:0000256" key="1">
    <source>
        <dbReference type="SAM" id="Phobius"/>
    </source>
</evidence>
<feature type="transmembrane region" description="Helical" evidence="1">
    <location>
        <begin position="6"/>
        <end position="27"/>
    </location>
</feature>
<evidence type="ECO:0000313" key="3">
    <source>
        <dbReference type="Proteomes" id="UP000663814"/>
    </source>
</evidence>
<sequence>MESSAFIISLVAVIIATASTVVSYLIYRQARDPEIVVYAQIDERRPSIINLVIENIGNSPAWNVSFSSSEPVPYRAFGIDKLSDSEIMSNGPLINGIPCFGPRAKRVLTWGQFGGIRDKLGKECLDIEAIYFSKPALSFFRKKHKSISRLDIKSFECSDVSDHNWNQKIAEELKKIANYMKSQ</sequence>
<comment type="caution">
    <text evidence="2">The sequence shown here is derived from an EMBL/GenBank/DDBJ whole genome shotgun (WGS) entry which is preliminary data.</text>
</comment>
<keyword evidence="3" id="KW-1185">Reference proteome</keyword>
<keyword evidence="1" id="KW-1133">Transmembrane helix</keyword>
<gene>
    <name evidence="2" type="ORF">I4W93_002825</name>
</gene>
<accession>A0ABS7X4Q3</accession>
<name>A0ABS7X4Q3_9GAMM</name>
<keyword evidence="1" id="KW-0472">Membrane</keyword>
<dbReference type="EMBL" id="JAERPS020000001">
    <property type="protein sequence ID" value="MBZ9610524.1"/>
    <property type="molecule type" value="Genomic_DNA"/>
</dbReference>
<protein>
    <submittedName>
        <fullName evidence="2">Uncharacterized protein</fullName>
    </submittedName>
</protein>